<dbReference type="Proteomes" id="UP000297951">
    <property type="component" value="Unassembled WGS sequence"/>
</dbReference>
<accession>A0A4Y9F3W2</accession>
<dbReference type="GO" id="GO:0016747">
    <property type="term" value="F:acyltransferase activity, transferring groups other than amino-acyl groups"/>
    <property type="evidence" value="ECO:0007669"/>
    <property type="project" value="InterPro"/>
</dbReference>
<comment type="caution">
    <text evidence="2">The sequence shown here is derived from an EMBL/GenBank/DDBJ whole genome shotgun (WGS) entry which is preliminary data.</text>
</comment>
<dbReference type="OrthoDB" id="7992078at2"/>
<sequence>MIQIEKLAPTQADLVQELYDQNPDYFMRISGSSAEPGPALENLTVFPPGLSHSPVLLGAFEGGRLVGVLIAVLGFPSEEFAHVALALVDGQARGRGVGRALHDAYLGVVRQHPHISTLRLGIVATNAEAAEPFWRALGYTPSGEVKDFSQGDVVSTVEVFTRPVNVA</sequence>
<dbReference type="Pfam" id="PF00583">
    <property type="entry name" value="Acetyltransf_1"/>
    <property type="match status" value="1"/>
</dbReference>
<evidence type="ECO:0000313" key="2">
    <source>
        <dbReference type="EMBL" id="TFU22544.1"/>
    </source>
</evidence>
<gene>
    <name evidence="2" type="ORF">E4U03_05780</name>
</gene>
<organism evidence="2 3">
    <name type="scientific">Rothia nasimurium</name>
    <dbReference type="NCBI Taxonomy" id="85336"/>
    <lineage>
        <taxon>Bacteria</taxon>
        <taxon>Bacillati</taxon>
        <taxon>Actinomycetota</taxon>
        <taxon>Actinomycetes</taxon>
        <taxon>Micrococcales</taxon>
        <taxon>Micrococcaceae</taxon>
        <taxon>Rothia</taxon>
    </lineage>
</organism>
<dbReference type="SUPFAM" id="SSF55729">
    <property type="entry name" value="Acyl-CoA N-acyltransferases (Nat)"/>
    <property type="match status" value="1"/>
</dbReference>
<dbReference type="RefSeq" id="WP_135012350.1">
    <property type="nucleotide sequence ID" value="NZ_JADGLK010000016.1"/>
</dbReference>
<dbReference type="AlphaFoldDB" id="A0A4Y9F3W2"/>
<name>A0A4Y9F3W2_9MICC</name>
<evidence type="ECO:0000313" key="3">
    <source>
        <dbReference type="Proteomes" id="UP000297951"/>
    </source>
</evidence>
<dbReference type="EMBL" id="SPQC01000016">
    <property type="protein sequence ID" value="TFU22544.1"/>
    <property type="molecule type" value="Genomic_DNA"/>
</dbReference>
<feature type="domain" description="N-acetyltransferase" evidence="1">
    <location>
        <begin position="2"/>
        <end position="163"/>
    </location>
</feature>
<proteinExistence type="predicted"/>
<dbReference type="CDD" id="cd04301">
    <property type="entry name" value="NAT_SF"/>
    <property type="match status" value="1"/>
</dbReference>
<evidence type="ECO:0000259" key="1">
    <source>
        <dbReference type="PROSITE" id="PS51186"/>
    </source>
</evidence>
<dbReference type="PROSITE" id="PS51186">
    <property type="entry name" value="GNAT"/>
    <property type="match status" value="1"/>
</dbReference>
<reference evidence="2 3" key="1">
    <citation type="submission" date="2019-03" db="EMBL/GenBank/DDBJ databases">
        <title>Diversity of the mouse oral microbiome.</title>
        <authorList>
            <person name="Joseph S."/>
            <person name="Aduse-Opoku J."/>
            <person name="Curtis M."/>
            <person name="Wade W."/>
            <person name="Hashim A."/>
        </authorList>
    </citation>
    <scope>NUCLEOTIDE SEQUENCE [LARGE SCALE GENOMIC DNA]</scope>
    <source>
        <strain evidence="3">irhom_31</strain>
    </source>
</reference>
<dbReference type="Gene3D" id="3.40.630.30">
    <property type="match status" value="1"/>
</dbReference>
<dbReference type="InterPro" id="IPR000182">
    <property type="entry name" value="GNAT_dom"/>
</dbReference>
<dbReference type="STRING" id="85336.A7979_00660"/>
<protein>
    <submittedName>
        <fullName evidence="2">GNAT family N-acetyltransferase</fullName>
    </submittedName>
</protein>
<keyword evidence="2" id="KW-0808">Transferase</keyword>
<dbReference type="InterPro" id="IPR016181">
    <property type="entry name" value="Acyl_CoA_acyltransferase"/>
</dbReference>